<evidence type="ECO:0000313" key="3">
    <source>
        <dbReference type="Proteomes" id="UP000666240"/>
    </source>
</evidence>
<accession>A0A8J7RP66</accession>
<keyword evidence="3" id="KW-1185">Reference proteome</keyword>
<dbReference type="InterPro" id="IPR002933">
    <property type="entry name" value="Peptidase_M20"/>
</dbReference>
<dbReference type="PIRSF" id="PIRSF010386">
    <property type="entry name" value="RocB"/>
    <property type="match status" value="1"/>
</dbReference>
<gene>
    <name evidence="2" type="ORF">J5Y06_18430</name>
</gene>
<dbReference type="GO" id="GO:0016787">
    <property type="term" value="F:hydrolase activity"/>
    <property type="evidence" value="ECO:0007669"/>
    <property type="project" value="InterPro"/>
</dbReference>
<dbReference type="PANTHER" id="PTHR43808:SF27">
    <property type="entry name" value="PROTEIN ROCB"/>
    <property type="match status" value="1"/>
</dbReference>
<name>A0A8J7RP66_9HYPH</name>
<dbReference type="PANTHER" id="PTHR43808">
    <property type="entry name" value="ACETYLORNITHINE DEACETYLASE"/>
    <property type="match status" value="1"/>
</dbReference>
<dbReference type="RefSeq" id="WP_209336651.1">
    <property type="nucleotide sequence ID" value="NZ_JAGIYY010000008.1"/>
</dbReference>
<sequence length="546" mass="57079">MRLSEADLAAFTRAWAIKLTEFGSVSGSVGEAALGPWLATELAADEAFGDSRCWSFPVALGDPRHCVAMLVRGSGRKTVILTGHYDTVTTEDYGALEPVATRPERLKEQLLERLSSGGAQTAAEQRALADLQSGNFLPGRGLLDMKAGLAAGLAACASFAADEQRGGNLLFLAVPDEEVNSVGARAAASLLPGIAQDLALDFVGAINLDAIADDQPDGANGRIIALGTIGKVLPTALVVGVHAHSGFPLAGINAGAIAGAIAARVEWAPELTDTDENGLPGTQPSLLSLRDSKTGYDVTTPALAFLTFNVLSSTQSPADVLDRFETLCGQAADALVATLRDRSKASRKPTVLHQPIALHRFEAVYTAACQADEQNTALLKARAEELAASTLPLPDQCRELTALAWNLSGLSGPAIVVGFGSVPYLPTRLSAGPAAQRLLASAQDLAAEAEATYGTQLTATAVFAGISDMSFLGEAEEAALGIVARNTPLWDAGVRWPADGGIADIPIVNLGPWGRDYHTPLERLHEPYAFDVLPRLLIDLSKRLLG</sequence>
<organism evidence="2 3">
    <name type="scientific">Tianweitania sediminis</name>
    <dbReference type="NCBI Taxonomy" id="1502156"/>
    <lineage>
        <taxon>Bacteria</taxon>
        <taxon>Pseudomonadati</taxon>
        <taxon>Pseudomonadota</taxon>
        <taxon>Alphaproteobacteria</taxon>
        <taxon>Hyphomicrobiales</taxon>
        <taxon>Phyllobacteriaceae</taxon>
        <taxon>Tianweitania</taxon>
    </lineage>
</organism>
<reference evidence="2" key="1">
    <citation type="submission" date="2021-03" db="EMBL/GenBank/DDBJ databases">
        <title>Genome sequencing and assembly of Tianweitania sediminis.</title>
        <authorList>
            <person name="Chhetri G."/>
        </authorList>
    </citation>
    <scope>NUCLEOTIDE SEQUENCE</scope>
    <source>
        <strain evidence="2">Z8</strain>
    </source>
</reference>
<dbReference type="InterPro" id="IPR050072">
    <property type="entry name" value="Peptidase_M20A"/>
</dbReference>
<dbReference type="AlphaFoldDB" id="A0A8J7RP66"/>
<dbReference type="InterPro" id="IPR012166">
    <property type="entry name" value="Uncharacterised_RocB"/>
</dbReference>
<evidence type="ECO:0000313" key="2">
    <source>
        <dbReference type="EMBL" id="MBP0440631.1"/>
    </source>
</evidence>
<protein>
    <submittedName>
        <fullName evidence="2">M20/M25/M40 family metallo-hydrolase</fullName>
    </submittedName>
</protein>
<dbReference type="SUPFAM" id="SSF53187">
    <property type="entry name" value="Zn-dependent exopeptidases"/>
    <property type="match status" value="1"/>
</dbReference>
<dbReference type="Gene3D" id="3.40.630.10">
    <property type="entry name" value="Zn peptidases"/>
    <property type="match status" value="1"/>
</dbReference>
<dbReference type="Proteomes" id="UP000666240">
    <property type="component" value="Unassembled WGS sequence"/>
</dbReference>
<comment type="caution">
    <text evidence="2">The sequence shown here is derived from an EMBL/GenBank/DDBJ whole genome shotgun (WGS) entry which is preliminary data.</text>
</comment>
<proteinExistence type="predicted"/>
<dbReference type="EMBL" id="JAGIYY010000008">
    <property type="protein sequence ID" value="MBP0440631.1"/>
    <property type="molecule type" value="Genomic_DNA"/>
</dbReference>
<dbReference type="Pfam" id="PF01546">
    <property type="entry name" value="Peptidase_M20"/>
    <property type="match status" value="1"/>
</dbReference>
<evidence type="ECO:0000256" key="1">
    <source>
        <dbReference type="ARBA" id="ARBA00022801"/>
    </source>
</evidence>
<keyword evidence="1" id="KW-0378">Hydrolase</keyword>